<dbReference type="InterPro" id="IPR045661">
    <property type="entry name" value="DUF6389"/>
</dbReference>
<comment type="caution">
    <text evidence="1">The sequence shown here is derived from an EMBL/GenBank/DDBJ whole genome shotgun (WGS) entry which is preliminary data.</text>
</comment>
<proteinExistence type="predicted"/>
<dbReference type="Pfam" id="PF19926">
    <property type="entry name" value="DUF6389"/>
    <property type="match status" value="1"/>
</dbReference>
<dbReference type="Proteomes" id="UP001160130">
    <property type="component" value="Unassembled WGS sequence"/>
</dbReference>
<evidence type="ECO:0000313" key="1">
    <source>
        <dbReference type="EMBL" id="MDH6193584.1"/>
    </source>
</evidence>
<dbReference type="EMBL" id="JARXVE010000001">
    <property type="protein sequence ID" value="MDH6193584.1"/>
    <property type="molecule type" value="Genomic_DNA"/>
</dbReference>
<evidence type="ECO:0008006" key="3">
    <source>
        <dbReference type="Google" id="ProtNLM"/>
    </source>
</evidence>
<reference evidence="1 2" key="1">
    <citation type="submission" date="2023-04" db="EMBL/GenBank/DDBJ databases">
        <title>Forest soil microbial communities from Buena Vista Peninsula, Colon Province, Panama.</title>
        <authorList>
            <person name="Bouskill N."/>
        </authorList>
    </citation>
    <scope>NUCLEOTIDE SEQUENCE [LARGE SCALE GENOMIC DNA]</scope>
    <source>
        <strain evidence="1 2">AC80</strain>
    </source>
</reference>
<accession>A0ABT6KS70</accession>
<gene>
    <name evidence="1" type="ORF">M2272_000205</name>
</gene>
<sequence>MGSDEYRQLLARTLTAHSELAASRLRAIVAALPERATGIEVGVFPDQDGEGTFDVSVALAGPDSYVLNQAIAAHRELFTFNHDNAAEIDLPMFGSRAAGFCVQDVIVDAVADWVESLWSAGIGDRSPVGCFIFGDEDYGTTTPRSVGGSGSHAAGGA</sequence>
<evidence type="ECO:0000313" key="2">
    <source>
        <dbReference type="Proteomes" id="UP001160130"/>
    </source>
</evidence>
<protein>
    <recommendedName>
        <fullName evidence="3">YbjN domain-containing protein</fullName>
    </recommendedName>
</protein>
<dbReference type="RefSeq" id="WP_280830282.1">
    <property type="nucleotide sequence ID" value="NZ_JARXVE010000001.1"/>
</dbReference>
<organism evidence="1 2">
    <name type="scientific">Mycolicibacterium frederiksbergense</name>
    <dbReference type="NCBI Taxonomy" id="117567"/>
    <lineage>
        <taxon>Bacteria</taxon>
        <taxon>Bacillati</taxon>
        <taxon>Actinomycetota</taxon>
        <taxon>Actinomycetes</taxon>
        <taxon>Mycobacteriales</taxon>
        <taxon>Mycobacteriaceae</taxon>
        <taxon>Mycolicibacterium</taxon>
    </lineage>
</organism>
<keyword evidence="2" id="KW-1185">Reference proteome</keyword>
<name>A0ABT6KS70_9MYCO</name>